<evidence type="ECO:0000313" key="2">
    <source>
        <dbReference type="Proteomes" id="UP001499854"/>
    </source>
</evidence>
<evidence type="ECO:0000313" key="1">
    <source>
        <dbReference type="EMBL" id="GAA1986821.1"/>
    </source>
</evidence>
<proteinExistence type="predicted"/>
<name>A0ABN2SHE7_9ACTN</name>
<dbReference type="EMBL" id="BAAAQM010000038">
    <property type="protein sequence ID" value="GAA1986821.1"/>
    <property type="molecule type" value="Genomic_DNA"/>
</dbReference>
<reference evidence="1 2" key="1">
    <citation type="journal article" date="2019" name="Int. J. Syst. Evol. Microbiol.">
        <title>The Global Catalogue of Microorganisms (GCM) 10K type strain sequencing project: providing services to taxonomists for standard genome sequencing and annotation.</title>
        <authorList>
            <consortium name="The Broad Institute Genomics Platform"/>
            <consortium name="The Broad Institute Genome Sequencing Center for Infectious Disease"/>
            <person name="Wu L."/>
            <person name="Ma J."/>
        </authorList>
    </citation>
    <scope>NUCLEOTIDE SEQUENCE [LARGE SCALE GENOMIC DNA]</scope>
    <source>
        <strain evidence="1 2">JCM 16013</strain>
    </source>
</reference>
<organism evidence="1 2">
    <name type="scientific">Catenulispora subtropica</name>
    <dbReference type="NCBI Taxonomy" id="450798"/>
    <lineage>
        <taxon>Bacteria</taxon>
        <taxon>Bacillati</taxon>
        <taxon>Actinomycetota</taxon>
        <taxon>Actinomycetes</taxon>
        <taxon>Catenulisporales</taxon>
        <taxon>Catenulisporaceae</taxon>
        <taxon>Catenulispora</taxon>
    </lineage>
</organism>
<sequence>MNGTALMLDAVHGAETRLADGFETVAERHRHEPEIRHVATDLAGWSRDHAARLTEAARDRGLSELAAPGTGFGHSAVLLRETSDEALGYRPGLLLLRDLLDLHAAAGANSLYWDMLTALAKATKDEGLLDLANSCHPRTRRQVAWARSMIEVLSPQALASAPEARSH</sequence>
<keyword evidence="2" id="KW-1185">Reference proteome</keyword>
<accession>A0ABN2SHE7</accession>
<dbReference type="RefSeq" id="WP_344660196.1">
    <property type="nucleotide sequence ID" value="NZ_BAAAQM010000038.1"/>
</dbReference>
<comment type="caution">
    <text evidence="1">The sequence shown here is derived from an EMBL/GenBank/DDBJ whole genome shotgun (WGS) entry which is preliminary data.</text>
</comment>
<dbReference type="Proteomes" id="UP001499854">
    <property type="component" value="Unassembled WGS sequence"/>
</dbReference>
<gene>
    <name evidence="1" type="ORF">GCM10009838_56820</name>
</gene>
<protein>
    <submittedName>
        <fullName evidence="1">Uncharacterized protein</fullName>
    </submittedName>
</protein>